<dbReference type="GO" id="GO:0005524">
    <property type="term" value="F:ATP binding"/>
    <property type="evidence" value="ECO:0007669"/>
    <property type="project" value="UniProtKB-KW"/>
</dbReference>
<evidence type="ECO:0000256" key="2">
    <source>
        <dbReference type="ARBA" id="ARBA00022741"/>
    </source>
</evidence>
<keyword evidence="2" id="KW-0547">Nucleotide-binding</keyword>
<dbReference type="Pfam" id="PF00437">
    <property type="entry name" value="T2SSE"/>
    <property type="match status" value="1"/>
</dbReference>
<geneLocation type="plasmid" evidence="6">
    <name>pvs127</name>
</geneLocation>
<dbReference type="GO" id="GO:0005886">
    <property type="term" value="C:plasma membrane"/>
    <property type="evidence" value="ECO:0007669"/>
    <property type="project" value="TreeGrafter"/>
</dbReference>
<dbReference type="Gene3D" id="3.40.50.300">
    <property type="entry name" value="P-loop containing nucleotide triphosphate hydrolases"/>
    <property type="match status" value="1"/>
</dbReference>
<dbReference type="SUPFAM" id="SSF52540">
    <property type="entry name" value="P-loop containing nucleoside triphosphate hydrolases"/>
    <property type="match status" value="1"/>
</dbReference>
<gene>
    <name evidence="5" type="ORF">VSVS05_04370</name>
</gene>
<dbReference type="PATRIC" id="fig|45658.7.peg.4358"/>
<dbReference type="GO" id="GO:0016887">
    <property type="term" value="F:ATP hydrolysis activity"/>
    <property type="evidence" value="ECO:0007669"/>
    <property type="project" value="TreeGrafter"/>
</dbReference>
<dbReference type="PANTHER" id="PTHR30258:SF3">
    <property type="entry name" value="SLL1921 PROTEIN"/>
    <property type="match status" value="1"/>
</dbReference>
<dbReference type="InterPro" id="IPR027417">
    <property type="entry name" value="P-loop_NTPase"/>
</dbReference>
<protein>
    <submittedName>
        <fullName evidence="5">Type II secretion system protein E</fullName>
    </submittedName>
</protein>
<evidence type="ECO:0000313" key="5">
    <source>
        <dbReference type="EMBL" id="ANU39405.1"/>
    </source>
</evidence>
<keyword evidence="5" id="KW-0614">Plasmid</keyword>
<organism evidence="5 6">
    <name type="scientific">Vibrio scophthalmi</name>
    <dbReference type="NCBI Taxonomy" id="45658"/>
    <lineage>
        <taxon>Bacteria</taxon>
        <taxon>Pseudomonadati</taxon>
        <taxon>Pseudomonadota</taxon>
        <taxon>Gammaproteobacteria</taxon>
        <taxon>Vibrionales</taxon>
        <taxon>Vibrionaceae</taxon>
        <taxon>Vibrio</taxon>
    </lineage>
</organism>
<feature type="domain" description="Bacterial type II secretion system protein E" evidence="4">
    <location>
        <begin position="103"/>
        <end position="512"/>
    </location>
</feature>
<name>A0A1C7FH46_9VIBR</name>
<keyword evidence="6" id="KW-1185">Reference proteome</keyword>
<dbReference type="AlphaFoldDB" id="A0A1C7FH46"/>
<evidence type="ECO:0000313" key="6">
    <source>
        <dbReference type="Proteomes" id="UP000092528"/>
    </source>
</evidence>
<dbReference type="PANTHER" id="PTHR30258">
    <property type="entry name" value="TYPE II SECRETION SYSTEM PROTEIN GSPE-RELATED"/>
    <property type="match status" value="1"/>
</dbReference>
<dbReference type="Proteomes" id="UP000092528">
    <property type="component" value="Plasmid pVS127"/>
</dbReference>
<reference evidence="5 6" key="1">
    <citation type="submission" date="2016-07" db="EMBL/GenBank/DDBJ databases">
        <title>Genome sequencing of Vibrio scophthalmi strain VS-05, an isolated from Paralichthys olivaceus.</title>
        <authorList>
            <person name="Han H.-J."/>
        </authorList>
    </citation>
    <scope>NUCLEOTIDE SEQUENCE [LARGE SCALE GENOMIC DNA]</scope>
    <source>
        <strain evidence="5 6">VS-05</strain>
        <plasmid evidence="6">pvs127</plasmid>
    </source>
</reference>
<dbReference type="EMBL" id="CP016416">
    <property type="protein sequence ID" value="ANU39405.1"/>
    <property type="molecule type" value="Genomic_DNA"/>
</dbReference>
<comment type="similarity">
    <text evidence="1">Belongs to the GSP E family.</text>
</comment>
<proteinExistence type="inferred from homology"/>
<dbReference type="RefSeq" id="WP_065546882.1">
    <property type="nucleotide sequence ID" value="NZ_CP016416.1"/>
</dbReference>
<evidence type="ECO:0000259" key="4">
    <source>
        <dbReference type="Pfam" id="PF00437"/>
    </source>
</evidence>
<evidence type="ECO:0000256" key="1">
    <source>
        <dbReference type="ARBA" id="ARBA00006611"/>
    </source>
</evidence>
<accession>A0A1C7FH46</accession>
<evidence type="ECO:0000256" key="3">
    <source>
        <dbReference type="ARBA" id="ARBA00022840"/>
    </source>
</evidence>
<keyword evidence="3" id="KW-0067">ATP-binding</keyword>
<dbReference type="InterPro" id="IPR001482">
    <property type="entry name" value="T2SS/T4SS_dom"/>
</dbReference>
<sequence>MNDVTELLVDSELLALCIDDGHSFVDNCGVIYTDSLNAPKLADIREYVQTTPGLLDGELYGKAPLVEMVNSDAIQTMLEIADALLSAKKGEDDHSEMGGKLLSLCQSAVNAKASDIHLEVGRKESRFLLRVDGKRVVLKSFADGSSALRQSRKLGSNLAAYAFQMKGNHNYSERVPLNDRFELTLQVDGQEKTVEWRAALMPLDRGIKLVLRCITPLGEPLTLSAMDLLPTHVRLFEEKMKRRSGIIVLTGPMGSGKSSLVYALLETVDRVARCVHTLEDPVEFEQDFVTKTLVEPRRELKEGGGVYLDYTFYALEQLRQDIDITSFGELRSKSATKEFTRKGETGGLALSTLHANSAVGVPAIFIEHLNIPASVVSAPGLMQLFTHQKLIRKLCSHCALTLDEAKGIYDAHDLSQSYDIKLSQLTALLPEHLESVRMRNPEGCDHCKHSPNAGEKGRVMVLEMIALENDDREFIKAEDYLGWEAHLESKGWPNIRTHTLHRMKQGLVDIESASEQVDELMPVSSSTLYEQMQKEMENDGRD</sequence>
<dbReference type="Gene3D" id="3.30.450.90">
    <property type="match status" value="1"/>
</dbReference>